<dbReference type="AlphaFoldDB" id="A0A2N1NJT7"/>
<dbReference type="InterPro" id="IPR004968">
    <property type="entry name" value="DNA_primase/NTPase_C"/>
</dbReference>
<gene>
    <name evidence="3" type="ORF">RhiirC2_775201</name>
</gene>
<evidence type="ECO:0000313" key="3">
    <source>
        <dbReference type="EMBL" id="PKK74094.1"/>
    </source>
</evidence>
<proteinExistence type="predicted"/>
<comment type="caution">
    <text evidence="3">The sequence shown here is derived from an EMBL/GenBank/DDBJ whole genome shotgun (WGS) entry which is preliminary data.</text>
</comment>
<reference evidence="3 4" key="2">
    <citation type="submission" date="2017-10" db="EMBL/GenBank/DDBJ databases">
        <title>Extensive intraspecific genome diversity in a model arbuscular mycorrhizal fungus.</title>
        <authorList>
            <person name="Chen E.C.H."/>
            <person name="Morin E."/>
            <person name="Baudet D."/>
            <person name="Noel J."/>
            <person name="Ndikumana S."/>
            <person name="Charron P."/>
            <person name="St-Onge C."/>
            <person name="Giorgi J."/>
            <person name="Grigoriev I.V."/>
            <person name="Roux C."/>
            <person name="Martin F.M."/>
            <person name="Corradi N."/>
        </authorList>
    </citation>
    <scope>NUCLEOTIDE SEQUENCE [LARGE SCALE GENOMIC DNA]</scope>
    <source>
        <strain evidence="3 4">C2</strain>
    </source>
</reference>
<evidence type="ECO:0000256" key="1">
    <source>
        <dbReference type="SAM" id="MobiDB-lite"/>
    </source>
</evidence>
<evidence type="ECO:0000313" key="4">
    <source>
        <dbReference type="Proteomes" id="UP000233469"/>
    </source>
</evidence>
<dbReference type="Pfam" id="PF03288">
    <property type="entry name" value="Pox_D5"/>
    <property type="match status" value="1"/>
</dbReference>
<dbReference type="InterPro" id="IPR036388">
    <property type="entry name" value="WH-like_DNA-bd_sf"/>
</dbReference>
<protein>
    <recommendedName>
        <fullName evidence="2">DNA primase/nucleoside triphosphatase C-terminal domain-containing protein</fullName>
    </recommendedName>
</protein>
<reference evidence="3 4" key="1">
    <citation type="submission" date="2016-04" db="EMBL/GenBank/DDBJ databases">
        <title>Genome analyses suggest a sexual origin of heterokaryosis in a supposedly ancient asexual fungus.</title>
        <authorList>
            <person name="Ropars J."/>
            <person name="Sedzielewska K."/>
            <person name="Noel J."/>
            <person name="Charron P."/>
            <person name="Farinelli L."/>
            <person name="Marton T."/>
            <person name="Kruger M."/>
            <person name="Pelin A."/>
            <person name="Brachmann A."/>
            <person name="Corradi N."/>
        </authorList>
    </citation>
    <scope>NUCLEOTIDE SEQUENCE [LARGE SCALE GENOMIC DNA]</scope>
    <source>
        <strain evidence="3 4">C2</strain>
    </source>
</reference>
<organism evidence="3 4">
    <name type="scientific">Rhizophagus irregularis</name>
    <dbReference type="NCBI Taxonomy" id="588596"/>
    <lineage>
        <taxon>Eukaryota</taxon>
        <taxon>Fungi</taxon>
        <taxon>Fungi incertae sedis</taxon>
        <taxon>Mucoromycota</taxon>
        <taxon>Glomeromycotina</taxon>
        <taxon>Glomeromycetes</taxon>
        <taxon>Glomerales</taxon>
        <taxon>Glomeraceae</taxon>
        <taxon>Rhizophagus</taxon>
    </lineage>
</organism>
<feature type="compositionally biased region" description="Low complexity" evidence="1">
    <location>
        <begin position="237"/>
        <end position="255"/>
    </location>
</feature>
<accession>A0A2N1NJT7</accession>
<dbReference type="VEuPathDB" id="FungiDB:RhiirA1_469498"/>
<feature type="compositionally biased region" description="Acidic residues" evidence="1">
    <location>
        <begin position="205"/>
        <end position="218"/>
    </location>
</feature>
<sequence length="437" mass="50700">MSYLLSRDLTIFNPRSIPDTQMKQKLIEASIPNPQRFIQYYLEMMWPDNCDILEIPCTNFYSTYQNWCSEKGENKTLSNNKFGIEIKQFIPKTRPRRSGARINHYILDKIKIAENFSKVIQDVQDVQEAPVEEVELVVEKPAEEKLEPVIEEQPVFKRAPPPLLPKPDHLKERLQELREEQPDPDEDTNESNTNEPIDSFSDCYLSDEESNQEEELSAEDLVPEKLSAPEPDDYDILNDLLSDSDSTTADPSPEESSAKSESFADSKSSTEPVILKLAPEQIILEPDTEPEINQDPKPKEDASDEYDWDLLAFEVEEYPTLRVEDEYQYYLREVVNRFKDWIEYNGNLPKTSSHKELADIIRVYTRMIVVLRLSPPPLVMKLYGQIREKHEKFSRSVQRPIWNASRKPPMESSMTGMKRILIVYAARLTPFNKISTS</sequence>
<dbReference type="Gene3D" id="1.10.10.10">
    <property type="entry name" value="Winged helix-like DNA-binding domain superfamily/Winged helix DNA-binding domain"/>
    <property type="match status" value="1"/>
</dbReference>
<feature type="region of interest" description="Disordered" evidence="1">
    <location>
        <begin position="178"/>
        <end position="303"/>
    </location>
</feature>
<dbReference type="EMBL" id="LLXL01000325">
    <property type="protein sequence ID" value="PKK74094.1"/>
    <property type="molecule type" value="Genomic_DNA"/>
</dbReference>
<dbReference type="VEuPathDB" id="FungiDB:RhiirFUN_008156"/>
<dbReference type="Proteomes" id="UP000233469">
    <property type="component" value="Unassembled WGS sequence"/>
</dbReference>
<name>A0A2N1NJT7_9GLOM</name>
<evidence type="ECO:0000259" key="2">
    <source>
        <dbReference type="Pfam" id="PF03288"/>
    </source>
</evidence>
<feature type="domain" description="DNA primase/nucleoside triphosphatase C-terminal" evidence="2">
    <location>
        <begin position="40"/>
        <end position="111"/>
    </location>
</feature>